<dbReference type="RefSeq" id="WP_147273186.1">
    <property type="nucleotide sequence ID" value="NZ_QPJT01000017.1"/>
</dbReference>
<keyword evidence="1" id="KW-1133">Transmembrane helix</keyword>
<dbReference type="Pfam" id="PF13346">
    <property type="entry name" value="ABC2_membrane_5"/>
    <property type="match status" value="1"/>
</dbReference>
<feature type="transmembrane region" description="Helical" evidence="1">
    <location>
        <begin position="16"/>
        <end position="42"/>
    </location>
</feature>
<keyword evidence="3" id="KW-1185">Reference proteome</keyword>
<keyword evidence="1" id="KW-0812">Transmembrane</keyword>
<name>A0A369AZA0_9FIRM</name>
<dbReference type="Proteomes" id="UP000253034">
    <property type="component" value="Unassembled WGS sequence"/>
</dbReference>
<dbReference type="OrthoDB" id="2313863at2"/>
<evidence type="ECO:0000313" key="3">
    <source>
        <dbReference type="Proteomes" id="UP000253034"/>
    </source>
</evidence>
<dbReference type="EMBL" id="QPJT01000017">
    <property type="protein sequence ID" value="RCX13517.1"/>
    <property type="molecule type" value="Genomic_DNA"/>
</dbReference>
<feature type="non-terminal residue" evidence="2">
    <location>
        <position position="160"/>
    </location>
</feature>
<comment type="caution">
    <text evidence="2">The sequence shown here is derived from an EMBL/GenBank/DDBJ whole genome shotgun (WGS) entry which is preliminary data.</text>
</comment>
<sequence length="160" mass="18172">MLRILYNDICTAKTSILLFILILLVPYINMLIKIPIFMILVINSIRLVTYSDYKNRTTIFYATLPITRKDYIIEKAVFLMSTMIVGVIILLIPLLTNQQGYTALYVSLLIYICGITLLISGLYLLISYAFNPITADFYNEIAALGISLVLGKILIFDRSD</sequence>
<protein>
    <submittedName>
        <fullName evidence="2">ABC-2 family transporter</fullName>
    </submittedName>
</protein>
<evidence type="ECO:0000256" key="1">
    <source>
        <dbReference type="SAM" id="Phobius"/>
    </source>
</evidence>
<dbReference type="InterPro" id="IPR025699">
    <property type="entry name" value="ABC2_memb-like"/>
</dbReference>
<proteinExistence type="predicted"/>
<feature type="transmembrane region" description="Helical" evidence="1">
    <location>
        <begin position="137"/>
        <end position="156"/>
    </location>
</feature>
<keyword evidence="1" id="KW-0472">Membrane</keyword>
<accession>A0A369AZA0</accession>
<feature type="transmembrane region" description="Helical" evidence="1">
    <location>
        <begin position="102"/>
        <end position="125"/>
    </location>
</feature>
<gene>
    <name evidence="2" type="ORF">DFR58_11757</name>
</gene>
<dbReference type="AlphaFoldDB" id="A0A369AZA0"/>
<feature type="transmembrane region" description="Helical" evidence="1">
    <location>
        <begin position="76"/>
        <end position="96"/>
    </location>
</feature>
<evidence type="ECO:0000313" key="2">
    <source>
        <dbReference type="EMBL" id="RCX13517.1"/>
    </source>
</evidence>
<organism evidence="2 3">
    <name type="scientific">Anaerobacterium chartisolvens</name>
    <dbReference type="NCBI Taxonomy" id="1297424"/>
    <lineage>
        <taxon>Bacteria</taxon>
        <taxon>Bacillati</taxon>
        <taxon>Bacillota</taxon>
        <taxon>Clostridia</taxon>
        <taxon>Eubacteriales</taxon>
        <taxon>Oscillospiraceae</taxon>
        <taxon>Anaerobacterium</taxon>
    </lineage>
</organism>
<reference evidence="2 3" key="1">
    <citation type="submission" date="2018-07" db="EMBL/GenBank/DDBJ databases">
        <title>Genomic Encyclopedia of Type Strains, Phase IV (KMG-IV): sequencing the most valuable type-strain genomes for metagenomic binning, comparative biology and taxonomic classification.</title>
        <authorList>
            <person name="Goeker M."/>
        </authorList>
    </citation>
    <scope>NUCLEOTIDE SEQUENCE [LARGE SCALE GENOMIC DNA]</scope>
    <source>
        <strain evidence="2 3">DSM 27016</strain>
    </source>
</reference>